<sequence>MIPLKFQSQALLPVEVLGPHGTTDSRQFNLPDASEAGILYLQVNNFTFDGKVEVRLNAETNWTPLSNSNIYSDAQGNAFGKIGGGYSTLKVFANFIIPTNRRIRDALVDGVNTIYFRFNGINDAKTIGFRILEFNFLKSDGTPLLSSSQFIHQDPSTWGPVYSDQASIDAGEDLWFNKVNIDNPLNPVPIKAKCASCHSERGEDLKYYNYSNLSIIERSKFHGLTQLEGEQIASYIRSLNTPSPFEARPWNPPYQPGPGLDSKPVTDWSAGAGLEAVLDSDSEMLPYMFPDGTSDAALEGIFDLKGTMNIREMPVAIQFPDWNDWLPEIHPLDMMSASAYQDLITGIGGVRFQRPSGTYGYQKVKENLENNGVAAYNDGVGKNLQTILLELGAGAQDFLFKDYIDASGGLFWWTIKDSPGIRERPSGMLVETFKKNIAKWNSVKHWEIMQRFQIEDVKPVNVPYAEERQWPTTNWSVFAIAPHIVADKRGDSRFEGQSANMGYYESTVWYQLQMTLNSGMREPVDVAPVDWSYNFDHVYKASTLASNNKEPLRYIQNFIKGYQQRDNNVFNNGNSLVNNSAWNMREVSPWRLYSVASGDTSLHDELDVYEVGLRAKLTSKLLKMFNDKAASLDESDWPRGNDGAWWKLETMAYIPSNYSTGTCLFPNADGFCSDIQNANEADAIFTLIPLLQSINVDCVEVERLRVWAKGMWPLGDWDQFIDSSCTLGVNDVTSNNVFRAYPNPTKGIIRLSNLVEWSIFDIMGKSLKSGYSQEINLDFLPDAMYFLKTPNGTIKIIKKQ</sequence>
<organism evidence="3 4">
    <name type="scientific">Jejuia pallidilutea</name>
    <dbReference type="NCBI Taxonomy" id="504487"/>
    <lineage>
        <taxon>Bacteria</taxon>
        <taxon>Pseudomonadati</taxon>
        <taxon>Bacteroidota</taxon>
        <taxon>Flavobacteriia</taxon>
        <taxon>Flavobacteriales</taxon>
        <taxon>Flavobacteriaceae</taxon>
        <taxon>Jejuia</taxon>
    </lineage>
</organism>
<comment type="caution">
    <text evidence="3">The sequence shown here is derived from an EMBL/GenBank/DDBJ whole genome shotgun (WGS) entry which is preliminary data.</text>
</comment>
<name>A0A098LSX2_9FLAO</name>
<feature type="domain" description="Secretion system C-terminal sorting" evidence="2">
    <location>
        <begin position="741"/>
        <end position="799"/>
    </location>
</feature>
<dbReference type="Pfam" id="PF18962">
    <property type="entry name" value="Por_Secre_tail"/>
    <property type="match status" value="1"/>
</dbReference>
<proteinExistence type="predicted"/>
<evidence type="ECO:0000256" key="1">
    <source>
        <dbReference type="ARBA" id="ARBA00022729"/>
    </source>
</evidence>
<keyword evidence="4" id="KW-1185">Reference proteome</keyword>
<dbReference type="InterPro" id="IPR026444">
    <property type="entry name" value="Secre_tail"/>
</dbReference>
<gene>
    <name evidence="3" type="ORF">JCM19538_1720</name>
</gene>
<evidence type="ECO:0000259" key="2">
    <source>
        <dbReference type="Pfam" id="PF18962"/>
    </source>
</evidence>
<protein>
    <submittedName>
        <fullName evidence="3">Cellulase</fullName>
    </submittedName>
</protein>
<dbReference type="Proteomes" id="UP000030184">
    <property type="component" value="Unassembled WGS sequence"/>
</dbReference>
<dbReference type="EMBL" id="BBNY01000010">
    <property type="protein sequence ID" value="GAL89483.1"/>
    <property type="molecule type" value="Genomic_DNA"/>
</dbReference>
<reference evidence="4" key="1">
    <citation type="journal article" date="2014" name="Genome Announc.">
        <title>Draft Genome Sequence of Marine Flavobacterium Jejuia pallidilutea Strain 11shimoA1 and Pigmentation Mutants.</title>
        <authorList>
            <person name="Takatani N."/>
            <person name="Nakanishi M."/>
            <person name="Meirelles P."/>
            <person name="Mino S."/>
            <person name="Suda W."/>
            <person name="Oshima K."/>
            <person name="Hattori M."/>
            <person name="Ohkuma M."/>
            <person name="Hosokawa M."/>
            <person name="Miyashita K."/>
            <person name="Thompson F.L."/>
            <person name="Niwa A."/>
            <person name="Sawabe T."/>
            <person name="Sawabe T."/>
        </authorList>
    </citation>
    <scope>NUCLEOTIDE SEQUENCE [LARGE SCALE GENOMIC DNA]</scope>
    <source>
        <strain evidence="4">JCM 19538</strain>
    </source>
</reference>
<dbReference type="AlphaFoldDB" id="A0A098LSX2"/>
<evidence type="ECO:0000313" key="4">
    <source>
        <dbReference type="Proteomes" id="UP000030184"/>
    </source>
</evidence>
<keyword evidence="1" id="KW-0732">Signal</keyword>
<evidence type="ECO:0000313" key="3">
    <source>
        <dbReference type="EMBL" id="GAL89483.1"/>
    </source>
</evidence>
<accession>A0A098LSX2</accession>
<dbReference type="NCBIfam" id="TIGR04183">
    <property type="entry name" value="Por_Secre_tail"/>
    <property type="match status" value="1"/>
</dbReference>